<evidence type="ECO:0000313" key="2">
    <source>
        <dbReference type="Proteomes" id="UP000266188"/>
    </source>
</evidence>
<accession>A0A3A2Z0X7</accession>
<sequence>LSRERLPQAIANLVKAIHRRLGRFAVPIYAQEAFKRFKLSVIQDEDALSNASDDRLRDEFRAQIRGLQLSDNEEDLIHPLARNMACLVFDE</sequence>
<name>A0A3A2Z0X7_9EURO</name>
<dbReference type="OrthoDB" id="5101662at2759"/>
<proteinExistence type="predicted"/>
<organism evidence="1 2">
    <name type="scientific">Aspergillus sclerotialis</name>
    <dbReference type="NCBI Taxonomy" id="2070753"/>
    <lineage>
        <taxon>Eukaryota</taxon>
        <taxon>Fungi</taxon>
        <taxon>Dikarya</taxon>
        <taxon>Ascomycota</taxon>
        <taxon>Pezizomycotina</taxon>
        <taxon>Eurotiomycetes</taxon>
        <taxon>Eurotiomycetidae</taxon>
        <taxon>Eurotiales</taxon>
        <taxon>Aspergillaceae</taxon>
        <taxon>Aspergillus</taxon>
        <taxon>Aspergillus subgen. Polypaecilum</taxon>
    </lineage>
</organism>
<dbReference type="EMBL" id="MVGC01004149">
    <property type="protein sequence ID" value="RJE16526.1"/>
    <property type="molecule type" value="Genomic_DNA"/>
</dbReference>
<gene>
    <name evidence="1" type="ORF">PHISCL_11137</name>
</gene>
<reference evidence="2" key="1">
    <citation type="submission" date="2017-02" db="EMBL/GenBank/DDBJ databases">
        <authorList>
            <person name="Tafer H."/>
            <person name="Lopandic K."/>
        </authorList>
    </citation>
    <scope>NUCLEOTIDE SEQUENCE [LARGE SCALE GENOMIC DNA]</scope>
    <source>
        <strain evidence="2">CBS 366.77</strain>
    </source>
</reference>
<dbReference type="AlphaFoldDB" id="A0A3A2Z0X7"/>
<protein>
    <submittedName>
        <fullName evidence="1">Uncharacterized protein</fullName>
    </submittedName>
</protein>
<evidence type="ECO:0000313" key="1">
    <source>
        <dbReference type="EMBL" id="RJE16526.1"/>
    </source>
</evidence>
<feature type="non-terminal residue" evidence="1">
    <location>
        <position position="91"/>
    </location>
</feature>
<feature type="non-terminal residue" evidence="1">
    <location>
        <position position="1"/>
    </location>
</feature>
<dbReference type="Proteomes" id="UP000266188">
    <property type="component" value="Unassembled WGS sequence"/>
</dbReference>
<comment type="caution">
    <text evidence="1">The sequence shown here is derived from an EMBL/GenBank/DDBJ whole genome shotgun (WGS) entry which is preliminary data.</text>
</comment>
<keyword evidence="2" id="KW-1185">Reference proteome</keyword>